<dbReference type="Proteomes" id="UP001176940">
    <property type="component" value="Unassembled WGS sequence"/>
</dbReference>
<sequence length="382" mass="43063">MDLQRGDKTERQKVTRVFSEPCWGEGMNAGFSTKSRGQRLTVALFLLRQYVHTEESAHCSPCAGRFVDHATGENVTMARILDSLVKKLGLSSNQLLKCVLLNTAIELFSYVDAAPYSSSAYLYHDWRMEDFDHTYCALPNTGKKLESADALLPPLSSDRIDEADFLQDPSVAENASEDELDSMDLPILDGQVNDQLASEPFYLAGPFSLWLELPLTYNIQSSPPFKAADSDFIGDACLFCFERDLSYLNVSSGLSYLTKEKEVVNRGVQTAEEQTLDNSEIESFSTSFCHGLDVMESILWDSYDFHLSRIPEDYMDKHEEELGVLAWQGVENLYSDLFSVFNVTREAHPQKNTARLDKQHISSTPSVEKIRSMWQSKDFSAV</sequence>
<comment type="caution">
    <text evidence="1">The sequence shown here is derived from an EMBL/GenBank/DDBJ whole genome shotgun (WGS) entry which is preliminary data.</text>
</comment>
<name>A0ABN9MJP1_9NEOB</name>
<organism evidence="1 2">
    <name type="scientific">Ranitomeya imitator</name>
    <name type="common">mimic poison frog</name>
    <dbReference type="NCBI Taxonomy" id="111125"/>
    <lineage>
        <taxon>Eukaryota</taxon>
        <taxon>Metazoa</taxon>
        <taxon>Chordata</taxon>
        <taxon>Craniata</taxon>
        <taxon>Vertebrata</taxon>
        <taxon>Euteleostomi</taxon>
        <taxon>Amphibia</taxon>
        <taxon>Batrachia</taxon>
        <taxon>Anura</taxon>
        <taxon>Neobatrachia</taxon>
        <taxon>Hyloidea</taxon>
        <taxon>Dendrobatidae</taxon>
        <taxon>Dendrobatinae</taxon>
        <taxon>Ranitomeya</taxon>
    </lineage>
</organism>
<reference evidence="1" key="1">
    <citation type="submission" date="2023-07" db="EMBL/GenBank/DDBJ databases">
        <authorList>
            <person name="Stuckert A."/>
        </authorList>
    </citation>
    <scope>NUCLEOTIDE SEQUENCE</scope>
</reference>
<protein>
    <submittedName>
        <fullName evidence="1">Uncharacterized protein</fullName>
    </submittedName>
</protein>
<evidence type="ECO:0000313" key="2">
    <source>
        <dbReference type="Proteomes" id="UP001176940"/>
    </source>
</evidence>
<evidence type="ECO:0000313" key="1">
    <source>
        <dbReference type="EMBL" id="CAJ0964458.1"/>
    </source>
</evidence>
<proteinExistence type="predicted"/>
<dbReference type="EMBL" id="CAUEEQ010060854">
    <property type="protein sequence ID" value="CAJ0964458.1"/>
    <property type="molecule type" value="Genomic_DNA"/>
</dbReference>
<gene>
    <name evidence="1" type="ORF">RIMI_LOCUS19234267</name>
</gene>
<keyword evidence="2" id="KW-1185">Reference proteome</keyword>
<accession>A0ABN9MJP1</accession>